<reference evidence="8" key="1">
    <citation type="journal article" date="2015" name="PLoS Genet.">
        <title>Genome Sequence and Transcriptome Analyses of Chrysochromulina tobin: Metabolic Tools for Enhanced Algal Fitness in the Prominent Order Prymnesiales (Haptophyceae).</title>
        <authorList>
            <person name="Hovde B.T."/>
            <person name="Deodato C.R."/>
            <person name="Hunsperger H.M."/>
            <person name="Ryken S.A."/>
            <person name="Yost W."/>
            <person name="Jha R.K."/>
            <person name="Patterson J."/>
            <person name="Monnat R.J. Jr."/>
            <person name="Barlow S.B."/>
            <person name="Starkenburg S.R."/>
            <person name="Cattolico R.A."/>
        </authorList>
    </citation>
    <scope>NUCLEOTIDE SEQUENCE</scope>
    <source>
        <strain evidence="8">CCMP291</strain>
    </source>
</reference>
<protein>
    <submittedName>
        <fullName evidence="7">Hemolysin iii</fullName>
    </submittedName>
</protein>
<dbReference type="PANTHER" id="PTHR20855:SF3">
    <property type="entry name" value="LD03007P"/>
    <property type="match status" value="1"/>
</dbReference>
<evidence type="ECO:0000256" key="4">
    <source>
        <dbReference type="ARBA" id="ARBA00023136"/>
    </source>
</evidence>
<evidence type="ECO:0000256" key="1">
    <source>
        <dbReference type="ARBA" id="ARBA00004141"/>
    </source>
</evidence>
<keyword evidence="4 6" id="KW-0472">Membrane</keyword>
<dbReference type="GO" id="GO:0016020">
    <property type="term" value="C:membrane"/>
    <property type="evidence" value="ECO:0007669"/>
    <property type="project" value="UniProtKB-SubCell"/>
</dbReference>
<feature type="transmembrane region" description="Helical" evidence="6">
    <location>
        <begin position="72"/>
        <end position="94"/>
    </location>
</feature>
<feature type="binding site" evidence="5">
    <location>
        <position position="164"/>
    </location>
    <ligand>
        <name>Zn(2+)</name>
        <dbReference type="ChEBI" id="CHEBI:29105"/>
    </ligand>
</feature>
<keyword evidence="2 6" id="KW-0812">Transmembrane</keyword>
<feature type="transmembrane region" description="Helical" evidence="6">
    <location>
        <begin position="20"/>
        <end position="37"/>
    </location>
</feature>
<evidence type="ECO:0000313" key="7">
    <source>
        <dbReference type="EMBL" id="KOO31145.1"/>
    </source>
</evidence>
<comment type="subcellular location">
    <subcellularLocation>
        <location evidence="1">Membrane</location>
        <topology evidence="1">Multi-pass membrane protein</topology>
    </subcellularLocation>
</comment>
<keyword evidence="5" id="KW-0862">Zinc</keyword>
<evidence type="ECO:0000256" key="3">
    <source>
        <dbReference type="ARBA" id="ARBA00022989"/>
    </source>
</evidence>
<proteinExistence type="predicted"/>
<dbReference type="EMBL" id="JWZX01002078">
    <property type="protein sequence ID" value="KOO31145.1"/>
    <property type="molecule type" value="Genomic_DNA"/>
</dbReference>
<evidence type="ECO:0000256" key="5">
    <source>
        <dbReference type="PIRSR" id="PIRSR604254-1"/>
    </source>
</evidence>
<dbReference type="OrthoDB" id="186812at2759"/>
<dbReference type="AlphaFoldDB" id="A0A0M0JX68"/>
<name>A0A0M0JX68_9EUKA</name>
<gene>
    <name evidence="7" type="ORF">Ctob_014663</name>
</gene>
<sequence length="196" mass="21788">MCFRLSAIGSRSPPLLNAAMWLYLASLLGMFVCSTFYNVGMGHWGKRHFETLACIDHAGICLLIAGSYTPVMLVSCCMRTLGFVWALALFTMAAKLHGGRLNTFTLHIPCFLLMGWSAIIVWSSLVEAFSEYSLKLVCLAGVFYTVGLIPWGVNKLEGHTCLWHVFVTLGSSCIFFAFVHDLERMPERLRACAFQG</sequence>
<dbReference type="InterPro" id="IPR004254">
    <property type="entry name" value="AdipoR/HlyIII-related"/>
</dbReference>
<evidence type="ECO:0000313" key="8">
    <source>
        <dbReference type="Proteomes" id="UP000037460"/>
    </source>
</evidence>
<feature type="transmembrane region" description="Helical" evidence="6">
    <location>
        <begin position="160"/>
        <end position="179"/>
    </location>
</feature>
<dbReference type="Proteomes" id="UP000037460">
    <property type="component" value="Unassembled WGS sequence"/>
</dbReference>
<evidence type="ECO:0000256" key="2">
    <source>
        <dbReference type="ARBA" id="ARBA00022692"/>
    </source>
</evidence>
<keyword evidence="3 6" id="KW-1133">Transmembrane helix</keyword>
<comment type="caution">
    <text evidence="7">The sequence shown here is derived from an EMBL/GenBank/DDBJ whole genome shotgun (WGS) entry which is preliminary data.</text>
</comment>
<organism evidence="7 8">
    <name type="scientific">Chrysochromulina tobinii</name>
    <dbReference type="NCBI Taxonomy" id="1460289"/>
    <lineage>
        <taxon>Eukaryota</taxon>
        <taxon>Haptista</taxon>
        <taxon>Haptophyta</taxon>
        <taxon>Prymnesiophyceae</taxon>
        <taxon>Prymnesiales</taxon>
        <taxon>Chrysochromulinaceae</taxon>
        <taxon>Chrysochromulina</taxon>
    </lineage>
</organism>
<dbReference type="GO" id="GO:0046872">
    <property type="term" value="F:metal ion binding"/>
    <property type="evidence" value="ECO:0007669"/>
    <property type="project" value="UniProtKB-KW"/>
</dbReference>
<accession>A0A0M0JX68</accession>
<dbReference type="Pfam" id="PF03006">
    <property type="entry name" value="HlyIII"/>
    <property type="match status" value="1"/>
</dbReference>
<feature type="transmembrane region" description="Helical" evidence="6">
    <location>
        <begin position="132"/>
        <end position="153"/>
    </location>
</feature>
<dbReference type="PANTHER" id="PTHR20855">
    <property type="entry name" value="ADIPOR/PROGESTIN RECEPTOR-RELATED"/>
    <property type="match status" value="1"/>
</dbReference>
<evidence type="ECO:0000256" key="6">
    <source>
        <dbReference type="SAM" id="Phobius"/>
    </source>
</evidence>
<feature type="transmembrane region" description="Helical" evidence="6">
    <location>
        <begin position="106"/>
        <end position="126"/>
    </location>
</feature>
<keyword evidence="8" id="KW-1185">Reference proteome</keyword>
<keyword evidence="5" id="KW-0479">Metal-binding</keyword>